<evidence type="ECO:0000256" key="4">
    <source>
        <dbReference type="ARBA" id="ARBA00015552"/>
    </source>
</evidence>
<evidence type="ECO:0000256" key="6">
    <source>
        <dbReference type="RuleBase" id="RU364043"/>
    </source>
</evidence>
<gene>
    <name evidence="6" type="primary">nudJ</name>
    <name evidence="8" type="ORF">BTE48_00935</name>
</gene>
<dbReference type="PANTHER" id="PTHR43222:SF11">
    <property type="entry name" value="PHOSPHATASE NUDJ"/>
    <property type="match status" value="1"/>
</dbReference>
<dbReference type="PANTHER" id="PTHR43222">
    <property type="entry name" value="NUDIX HYDROLASE 23"/>
    <property type="match status" value="1"/>
</dbReference>
<reference evidence="8 9" key="1">
    <citation type="submission" date="2017-01" db="EMBL/GenBank/DDBJ databases">
        <title>Genome Sequencing of a Marine Spirillum, Oceanospirillum multiglobuliferum ATCC 33336, from Japan.</title>
        <authorList>
            <person name="Carney J.G."/>
            <person name="Trachtenberg A.M."/>
            <person name="Rheaume B.A."/>
            <person name="Linnane J.D."/>
            <person name="Pitts N.L."/>
            <person name="Mykles D.L."/>
            <person name="Maclea K.S."/>
        </authorList>
    </citation>
    <scope>NUCLEOTIDE SEQUENCE [LARGE SCALE GENOMIC DNA]</scope>
    <source>
        <strain evidence="8 9">ATCC 33336</strain>
    </source>
</reference>
<keyword evidence="9" id="KW-1185">Reference proteome</keyword>
<keyword evidence="6" id="KW-0460">Magnesium</keyword>
<feature type="domain" description="Nudix hydrolase" evidence="7">
    <location>
        <begin position="9"/>
        <end position="138"/>
    </location>
</feature>
<accession>A0A1T4MGF8</accession>
<dbReference type="Proteomes" id="UP000191418">
    <property type="component" value="Unassembled WGS sequence"/>
</dbReference>
<evidence type="ECO:0000313" key="9">
    <source>
        <dbReference type="Proteomes" id="UP000191418"/>
    </source>
</evidence>
<dbReference type="STRING" id="64969.SAMN02745127_00769"/>
<comment type="cofactor">
    <cofactor evidence="1 6">
        <name>Mg(2+)</name>
        <dbReference type="ChEBI" id="CHEBI:18420"/>
    </cofactor>
</comment>
<dbReference type="InterPro" id="IPR033713">
    <property type="entry name" value="NudJ"/>
</dbReference>
<dbReference type="InterPro" id="IPR015797">
    <property type="entry name" value="NUDIX_hydrolase-like_dom_sf"/>
</dbReference>
<dbReference type="SUPFAM" id="SSF55811">
    <property type="entry name" value="Nudix"/>
    <property type="match status" value="1"/>
</dbReference>
<evidence type="ECO:0000256" key="1">
    <source>
        <dbReference type="ARBA" id="ARBA00001946"/>
    </source>
</evidence>
<dbReference type="OrthoDB" id="8594221at2"/>
<sequence>MTVRSDVWKPNSTVATIVVKEDRYLLVEEWSQGQLVYNQPAGHLEKDESLIEAAIRETREETGWTVRITALLGLYINKASEEVTYHRHAFIAEPLSYDPFQPLDEGIEQAVWLTWEEIQAQPERMRSEAVLLCIEDYRAGRSFPLEFITDLSHPETRR</sequence>
<dbReference type="Gene3D" id="3.90.79.10">
    <property type="entry name" value="Nucleoside Triphosphate Pyrophosphohydrolase"/>
    <property type="match status" value="1"/>
</dbReference>
<dbReference type="InterPro" id="IPR020084">
    <property type="entry name" value="NUDIX_hydrolase_CS"/>
</dbReference>
<dbReference type="CDD" id="cd03675">
    <property type="entry name" value="NUDIX_Hydrolase"/>
    <property type="match status" value="1"/>
</dbReference>
<dbReference type="GO" id="GO:0017111">
    <property type="term" value="F:ribonucleoside triphosphate phosphatase activity"/>
    <property type="evidence" value="ECO:0007669"/>
    <property type="project" value="InterPro"/>
</dbReference>
<evidence type="ECO:0000259" key="7">
    <source>
        <dbReference type="PROSITE" id="PS51462"/>
    </source>
</evidence>
<dbReference type="AlphaFoldDB" id="A0A1T4MGF8"/>
<dbReference type="PROSITE" id="PS00893">
    <property type="entry name" value="NUDIX_BOX"/>
    <property type="match status" value="1"/>
</dbReference>
<comment type="caution">
    <text evidence="8">The sequence shown here is derived from an EMBL/GenBank/DDBJ whole genome shotgun (WGS) entry which is preliminary data.</text>
</comment>
<evidence type="ECO:0000256" key="5">
    <source>
        <dbReference type="ARBA" id="ARBA00022801"/>
    </source>
</evidence>
<name>A0A1T4MGF8_9GAMM</name>
<dbReference type="RefSeq" id="WP_078744377.1">
    <property type="nucleotide sequence ID" value="NZ_FUXG01000004.1"/>
</dbReference>
<keyword evidence="5 6" id="KW-0378">Hydrolase</keyword>
<dbReference type="PROSITE" id="PS51462">
    <property type="entry name" value="NUDIX"/>
    <property type="match status" value="1"/>
</dbReference>
<dbReference type="Pfam" id="PF00293">
    <property type="entry name" value="NUDIX"/>
    <property type="match status" value="1"/>
</dbReference>
<dbReference type="GO" id="GO:0004787">
    <property type="term" value="F:thiamine diphosphate phosphatase activity"/>
    <property type="evidence" value="ECO:0007669"/>
    <property type="project" value="InterPro"/>
</dbReference>
<proteinExistence type="inferred from homology"/>
<evidence type="ECO:0000256" key="2">
    <source>
        <dbReference type="ARBA" id="ARBA00007608"/>
    </source>
</evidence>
<protein>
    <recommendedName>
        <fullName evidence="4 6">Phosphatase NudJ</fullName>
        <ecNumber evidence="6">3.6.1.-</ecNumber>
    </recommendedName>
</protein>
<evidence type="ECO:0000313" key="8">
    <source>
        <dbReference type="EMBL" id="OPX57027.1"/>
    </source>
</evidence>
<dbReference type="GO" id="GO:0017110">
    <property type="term" value="F:nucleoside diphosphate phosphatase activity"/>
    <property type="evidence" value="ECO:0007669"/>
    <property type="project" value="InterPro"/>
</dbReference>
<dbReference type="EC" id="3.6.1.-" evidence="6"/>
<comment type="subunit">
    <text evidence="3 6">Monomer.</text>
</comment>
<organism evidence="8 9">
    <name type="scientific">Oceanospirillum multiglobuliferum</name>
    <dbReference type="NCBI Taxonomy" id="64969"/>
    <lineage>
        <taxon>Bacteria</taxon>
        <taxon>Pseudomonadati</taxon>
        <taxon>Pseudomonadota</taxon>
        <taxon>Gammaproteobacteria</taxon>
        <taxon>Oceanospirillales</taxon>
        <taxon>Oceanospirillaceae</taxon>
        <taxon>Oceanospirillum</taxon>
    </lineage>
</organism>
<comment type="similarity">
    <text evidence="2 6">Belongs to the Nudix hydrolase family. NudJ subfamily.</text>
</comment>
<dbReference type="EMBL" id="MTSM01000001">
    <property type="protein sequence ID" value="OPX57027.1"/>
    <property type="molecule type" value="Genomic_DNA"/>
</dbReference>
<evidence type="ECO:0000256" key="3">
    <source>
        <dbReference type="ARBA" id="ARBA00011245"/>
    </source>
</evidence>
<dbReference type="InterPro" id="IPR000086">
    <property type="entry name" value="NUDIX_hydrolase_dom"/>
</dbReference>